<dbReference type="EMBL" id="HE804045">
    <property type="protein sequence ID" value="CCH35641.1"/>
    <property type="molecule type" value="Genomic_DNA"/>
</dbReference>
<dbReference type="Proteomes" id="UP000006281">
    <property type="component" value="Chromosome"/>
</dbReference>
<dbReference type="HOGENOM" id="CLU_2025077_0_0_11"/>
<organism evidence="1 2">
    <name type="scientific">Saccharothrix espanaensis (strain ATCC 51144 / DSM 44229 / JCM 9112 / NBRC 15066 / NRRL 15764)</name>
    <dbReference type="NCBI Taxonomy" id="1179773"/>
    <lineage>
        <taxon>Bacteria</taxon>
        <taxon>Bacillati</taxon>
        <taxon>Actinomycetota</taxon>
        <taxon>Actinomycetes</taxon>
        <taxon>Pseudonocardiales</taxon>
        <taxon>Pseudonocardiaceae</taxon>
        <taxon>Saccharothrix</taxon>
    </lineage>
</organism>
<reference evidence="1 2" key="1">
    <citation type="journal article" date="2012" name="BMC Genomics">
        <title>Complete genome sequence of Saccharothrix espanaensis DSM 44229T and comparison to the other completely sequenced Pseudonocardiaceae.</title>
        <authorList>
            <person name="Strobel T."/>
            <person name="Al-Dilaimi A."/>
            <person name="Blom J."/>
            <person name="Gessner A."/>
            <person name="Kalinowski J."/>
            <person name="Luzhetska M."/>
            <person name="Puhler A."/>
            <person name="Szczepanowski R."/>
            <person name="Bechthold A."/>
            <person name="Ruckert C."/>
        </authorList>
    </citation>
    <scope>NUCLEOTIDE SEQUENCE [LARGE SCALE GENOMIC DNA]</scope>
    <source>
        <strain evidence="2">ATCC 51144 / DSM 44229 / JCM 9112 / NBRC 15066 / NRRL 15764</strain>
    </source>
</reference>
<dbReference type="PATRIC" id="fig|1179773.3.peg.8508"/>
<dbReference type="AlphaFoldDB" id="K0KBU1"/>
<keyword evidence="2" id="KW-1185">Reference proteome</keyword>
<sequence>MEGVDGRLSRADQALTESVAASVDVERALAAVKRRVVPLGANGRLGPEPGPGTVRGAGAVVSGRVLNPLALACGGEPAAAATNDYAVAAAATDDFAAYLEPDVDSCFDFDFDCAAAPPVIGE</sequence>
<gene>
    <name evidence="1" type="ordered locus">BN6_84260</name>
</gene>
<name>K0KBU1_SACES</name>
<evidence type="ECO:0000313" key="1">
    <source>
        <dbReference type="EMBL" id="CCH35641.1"/>
    </source>
</evidence>
<accession>K0KBU1</accession>
<dbReference type="BioCyc" id="SESP1179773:BN6_RS40835-MONOMER"/>
<protein>
    <submittedName>
        <fullName evidence="1">Uncharacterized protein</fullName>
    </submittedName>
</protein>
<evidence type="ECO:0000313" key="2">
    <source>
        <dbReference type="Proteomes" id="UP000006281"/>
    </source>
</evidence>
<dbReference type="RefSeq" id="WP_015105748.1">
    <property type="nucleotide sequence ID" value="NC_019673.1"/>
</dbReference>
<dbReference type="STRING" id="1179773.BN6_84260"/>
<proteinExistence type="predicted"/>
<dbReference type="KEGG" id="sesp:BN6_84260"/>